<proteinExistence type="predicted"/>
<dbReference type="STRING" id="414004.CENSYa_0648"/>
<name>A0RVB4_CENSY</name>
<dbReference type="GO" id="GO:0016301">
    <property type="term" value="F:kinase activity"/>
    <property type="evidence" value="ECO:0007669"/>
    <property type="project" value="UniProtKB-KW"/>
</dbReference>
<dbReference type="Proteomes" id="UP000000758">
    <property type="component" value="Chromosome"/>
</dbReference>
<protein>
    <submittedName>
        <fullName evidence="1">Ser/Thr protein kinase</fullName>
    </submittedName>
</protein>
<keyword evidence="1" id="KW-0808">Transferase</keyword>
<sequence length="143" mass="15600">MEHAGITVLYSTKNDVVTLKIRRPDSGRNDMGGEADMMSAANETGAGPRLVSHSNNFLVMKYLKGEGTGGWIRGRSAGDKETAILHIRKILEDCYKPGMAGIDHGELSSMNKHVITEDMCSIIDFDSSGSVMGTWYKFQEPGT</sequence>
<dbReference type="AlphaFoldDB" id="A0RVB4"/>
<dbReference type="InterPro" id="IPR011009">
    <property type="entry name" value="Kinase-like_dom_sf"/>
</dbReference>
<dbReference type="HOGENOM" id="CLU_1801617_0_0_2"/>
<gene>
    <name evidence="1" type="ordered locus">CENSYa_0648</name>
</gene>
<accession>A0RVB4</accession>
<evidence type="ECO:0000313" key="1">
    <source>
        <dbReference type="EMBL" id="ABK77281.1"/>
    </source>
</evidence>
<reference evidence="1 2" key="1">
    <citation type="journal article" date="2006" name="Proc. Natl. Acad. Sci. U.S.A.">
        <title>Genomic analysis of the uncultivated marine crenarchaeote Cenarchaeum symbiosum.</title>
        <authorList>
            <person name="Hallam S.J."/>
            <person name="Konstantinidis K.T."/>
            <person name="Putnam N."/>
            <person name="Schleper C."/>
            <person name="Watanabe Y."/>
            <person name="Sugahara J."/>
            <person name="Preston C."/>
            <person name="de la Torre J."/>
            <person name="Richardson P.M."/>
            <person name="DeLong E.F."/>
        </authorList>
    </citation>
    <scope>NUCLEOTIDE SEQUENCE [LARGE SCALE GENOMIC DNA]</scope>
    <source>
        <strain evidence="2">A</strain>
    </source>
</reference>
<dbReference type="SUPFAM" id="SSF56112">
    <property type="entry name" value="Protein kinase-like (PK-like)"/>
    <property type="match status" value="1"/>
</dbReference>
<dbReference type="KEGG" id="csy:CENSYa_0648"/>
<keyword evidence="2" id="KW-1185">Reference proteome</keyword>
<evidence type="ECO:0000313" key="2">
    <source>
        <dbReference type="Proteomes" id="UP000000758"/>
    </source>
</evidence>
<organism evidence="1 2">
    <name type="scientific">Cenarchaeum symbiosum (strain A)</name>
    <dbReference type="NCBI Taxonomy" id="414004"/>
    <lineage>
        <taxon>Archaea</taxon>
        <taxon>Nitrososphaerota</taxon>
        <taxon>Candidatus Cenarchaeales</taxon>
        <taxon>Candidatus Cenarchaeaceae</taxon>
        <taxon>Candidatus Cenarchaeum</taxon>
    </lineage>
</organism>
<dbReference type="EMBL" id="DP000238">
    <property type="protein sequence ID" value="ABK77281.1"/>
    <property type="molecule type" value="Genomic_DNA"/>
</dbReference>
<keyword evidence="1" id="KW-0418">Kinase</keyword>
<dbReference type="EnsemblBacteria" id="ABK77281">
    <property type="protein sequence ID" value="ABK77281"/>
    <property type="gene ID" value="CENSYa_0648"/>
</dbReference>